<evidence type="ECO:0000256" key="5">
    <source>
        <dbReference type="ARBA" id="ARBA00022839"/>
    </source>
</evidence>
<dbReference type="GO" id="GO:0046872">
    <property type="term" value="F:metal ion binding"/>
    <property type="evidence" value="ECO:0007669"/>
    <property type="project" value="UniProtKB-KW"/>
</dbReference>
<keyword evidence="10" id="KW-1185">Reference proteome</keyword>
<dbReference type="InterPro" id="IPR036397">
    <property type="entry name" value="RNaseH_sf"/>
</dbReference>
<dbReference type="Gene3D" id="3.30.420.10">
    <property type="entry name" value="Ribonuclease H-like superfamily/Ribonuclease H"/>
    <property type="match status" value="1"/>
</dbReference>
<evidence type="ECO:0000259" key="8">
    <source>
        <dbReference type="SMART" id="SM00479"/>
    </source>
</evidence>
<dbReference type="GO" id="GO:0003676">
    <property type="term" value="F:nucleic acid binding"/>
    <property type="evidence" value="ECO:0007669"/>
    <property type="project" value="InterPro"/>
</dbReference>
<dbReference type="PANTHER" id="PTHR13058">
    <property type="entry name" value="THREE PRIME REPAIR EXONUCLEASE 1, 2"/>
    <property type="match status" value="1"/>
</dbReference>
<comment type="cofactor">
    <cofactor evidence="1">
        <name>Mg(2+)</name>
        <dbReference type="ChEBI" id="CHEBI:18420"/>
    </cofactor>
</comment>
<comment type="caution">
    <text evidence="9">The sequence shown here is derived from an EMBL/GenBank/DDBJ whole genome shotgun (WGS) entry which is preliminary data.</text>
</comment>
<keyword evidence="5" id="KW-0269">Exonuclease</keyword>
<dbReference type="Proteomes" id="UP001489004">
    <property type="component" value="Unassembled WGS sequence"/>
</dbReference>
<feature type="domain" description="Exonuclease" evidence="8">
    <location>
        <begin position="116"/>
        <end position="292"/>
    </location>
</feature>
<evidence type="ECO:0000313" key="10">
    <source>
        <dbReference type="Proteomes" id="UP001489004"/>
    </source>
</evidence>
<keyword evidence="3" id="KW-0479">Metal-binding</keyword>
<evidence type="ECO:0000256" key="2">
    <source>
        <dbReference type="ARBA" id="ARBA00022722"/>
    </source>
</evidence>
<keyword evidence="2" id="KW-0540">Nuclease</keyword>
<keyword evidence="6" id="KW-0460">Magnesium</keyword>
<comment type="similarity">
    <text evidence="7">Belongs to the exonuclease superfamily. TREX family.</text>
</comment>
<dbReference type="InterPro" id="IPR013520">
    <property type="entry name" value="Ribonucl_H"/>
</dbReference>
<dbReference type="GO" id="GO:0005737">
    <property type="term" value="C:cytoplasm"/>
    <property type="evidence" value="ECO:0007669"/>
    <property type="project" value="TreeGrafter"/>
</dbReference>
<dbReference type="AlphaFoldDB" id="A0AAW1P2S9"/>
<dbReference type="EMBL" id="JALJOR010000027">
    <property type="protein sequence ID" value="KAK9802868.1"/>
    <property type="molecule type" value="Genomic_DNA"/>
</dbReference>
<evidence type="ECO:0000313" key="9">
    <source>
        <dbReference type="EMBL" id="KAK9802868.1"/>
    </source>
</evidence>
<dbReference type="InterPro" id="IPR040393">
    <property type="entry name" value="TREX1/2"/>
</dbReference>
<keyword evidence="4" id="KW-0378">Hydrolase</keyword>
<organism evidence="9 10">
    <name type="scientific">[Myrmecia] bisecta</name>
    <dbReference type="NCBI Taxonomy" id="41462"/>
    <lineage>
        <taxon>Eukaryota</taxon>
        <taxon>Viridiplantae</taxon>
        <taxon>Chlorophyta</taxon>
        <taxon>core chlorophytes</taxon>
        <taxon>Trebouxiophyceae</taxon>
        <taxon>Trebouxiales</taxon>
        <taxon>Trebouxiaceae</taxon>
        <taxon>Myrmecia</taxon>
    </lineage>
</organism>
<dbReference type="SUPFAM" id="SSF53098">
    <property type="entry name" value="Ribonuclease H-like"/>
    <property type="match status" value="1"/>
</dbReference>
<accession>A0AAW1P2S9</accession>
<evidence type="ECO:0000256" key="1">
    <source>
        <dbReference type="ARBA" id="ARBA00001946"/>
    </source>
</evidence>
<dbReference type="InterPro" id="IPR012337">
    <property type="entry name" value="RNaseH-like_sf"/>
</dbReference>
<dbReference type="Pfam" id="PF00929">
    <property type="entry name" value="RNase_T"/>
    <property type="match status" value="1"/>
</dbReference>
<dbReference type="PANTHER" id="PTHR13058:SF19">
    <property type="entry name" value="LD40940P"/>
    <property type="match status" value="1"/>
</dbReference>
<sequence length="334" mass="36238">MDRIERLKVEAAFTNKRSSQGGLGFYKLLTQHGEGCLLLRTLMLTLLPECLHKCRDKRSCRHPCCKRHLVSLPPAAAGARVTRPAPPVSAAQLINAPAATAEAGSTAAAASSGGHAFLIYDIESTGLSVKEDRILEIAFMHVASGTTFSSLVNCAPVKVNHFAYKTHGISTRIVHDPALPNFRVVGQQILDFISRHCEGHFMPVLVAHNGFRFDHSMLCHEMHRAGLALPKGAAWLDTLPLARQLLPELRRHSQAELRAHLEIEAPAVEHRALDDVLILNKVFASLAQAALADPGRADERGRLDSLMQLPGSFTGTFEALAGTLGLQELNEGTP</sequence>
<name>A0AAW1P2S9_9CHLO</name>
<evidence type="ECO:0000256" key="4">
    <source>
        <dbReference type="ARBA" id="ARBA00022801"/>
    </source>
</evidence>
<proteinExistence type="inferred from homology"/>
<dbReference type="SMART" id="SM00479">
    <property type="entry name" value="EXOIII"/>
    <property type="match status" value="1"/>
</dbReference>
<dbReference type="GO" id="GO:0006308">
    <property type="term" value="P:DNA catabolic process"/>
    <property type="evidence" value="ECO:0007669"/>
    <property type="project" value="TreeGrafter"/>
</dbReference>
<protein>
    <recommendedName>
        <fullName evidence="8">Exonuclease domain-containing protein</fullName>
    </recommendedName>
</protein>
<dbReference type="CDD" id="cd06127">
    <property type="entry name" value="DEDDh"/>
    <property type="match status" value="1"/>
</dbReference>
<dbReference type="GO" id="GO:0008296">
    <property type="term" value="F:3'-5'-DNA exonuclease activity"/>
    <property type="evidence" value="ECO:0007669"/>
    <property type="project" value="TreeGrafter"/>
</dbReference>
<reference evidence="9 10" key="1">
    <citation type="journal article" date="2024" name="Nat. Commun.">
        <title>Phylogenomics reveals the evolutionary origins of lichenization in chlorophyte algae.</title>
        <authorList>
            <person name="Puginier C."/>
            <person name="Libourel C."/>
            <person name="Otte J."/>
            <person name="Skaloud P."/>
            <person name="Haon M."/>
            <person name="Grisel S."/>
            <person name="Petersen M."/>
            <person name="Berrin J.G."/>
            <person name="Delaux P.M."/>
            <person name="Dal Grande F."/>
            <person name="Keller J."/>
        </authorList>
    </citation>
    <scope>NUCLEOTIDE SEQUENCE [LARGE SCALE GENOMIC DNA]</scope>
    <source>
        <strain evidence="9 10">SAG 2043</strain>
    </source>
</reference>
<gene>
    <name evidence="9" type="ORF">WJX72_002601</name>
</gene>
<evidence type="ECO:0000256" key="6">
    <source>
        <dbReference type="ARBA" id="ARBA00022842"/>
    </source>
</evidence>
<evidence type="ECO:0000256" key="3">
    <source>
        <dbReference type="ARBA" id="ARBA00022723"/>
    </source>
</evidence>
<evidence type="ECO:0000256" key="7">
    <source>
        <dbReference type="ARBA" id="ARBA00025769"/>
    </source>
</evidence>